<comment type="caution">
    <text evidence="11">The sequence shown here is derived from an EMBL/GenBank/DDBJ whole genome shotgun (WGS) entry which is preliminary data.</text>
</comment>
<keyword evidence="4" id="KW-0479">Metal-binding</keyword>
<evidence type="ECO:0000259" key="10">
    <source>
        <dbReference type="Pfam" id="PF22379"/>
    </source>
</evidence>
<feature type="region of interest" description="Disordered" evidence="8">
    <location>
        <begin position="89"/>
        <end position="275"/>
    </location>
</feature>
<feature type="region of interest" description="Disordered" evidence="8">
    <location>
        <begin position="667"/>
        <end position="735"/>
    </location>
</feature>
<dbReference type="EMBL" id="JAZHXI010000016">
    <property type="protein sequence ID" value="KAL2062946.1"/>
    <property type="molecule type" value="Genomic_DNA"/>
</dbReference>
<evidence type="ECO:0000256" key="4">
    <source>
        <dbReference type="ARBA" id="ARBA00022723"/>
    </source>
</evidence>
<evidence type="ECO:0000259" key="9">
    <source>
        <dbReference type="Pfam" id="PF09329"/>
    </source>
</evidence>
<dbReference type="InterPro" id="IPR055065">
    <property type="entry name" value="OB_MCM10"/>
</dbReference>
<comment type="subcellular location">
    <subcellularLocation>
        <location evidence="1">Nucleus</location>
    </subcellularLocation>
</comment>
<evidence type="ECO:0000313" key="12">
    <source>
        <dbReference type="Proteomes" id="UP001595075"/>
    </source>
</evidence>
<dbReference type="PANTHER" id="PTHR13454:SF11">
    <property type="entry name" value="PROTEIN MCM10 HOMOLOG"/>
    <property type="match status" value="1"/>
</dbReference>
<feature type="compositionally biased region" description="Basic and acidic residues" evidence="8">
    <location>
        <begin position="227"/>
        <end position="255"/>
    </location>
</feature>
<feature type="region of interest" description="Disordered" evidence="8">
    <location>
        <begin position="747"/>
        <end position="806"/>
    </location>
</feature>
<evidence type="ECO:0000256" key="7">
    <source>
        <dbReference type="ARBA" id="ARBA00023242"/>
    </source>
</evidence>
<feature type="compositionally biased region" description="Basic and acidic residues" evidence="8">
    <location>
        <begin position="769"/>
        <end position="780"/>
    </location>
</feature>
<feature type="compositionally biased region" description="Acidic residues" evidence="8">
    <location>
        <begin position="61"/>
        <end position="74"/>
    </location>
</feature>
<protein>
    <recommendedName>
        <fullName evidence="13">Zinc finger Mcm10/DnaG-type domain-containing protein</fullName>
    </recommendedName>
</protein>
<dbReference type="Proteomes" id="UP001595075">
    <property type="component" value="Unassembled WGS sequence"/>
</dbReference>
<feature type="region of interest" description="Disordered" evidence="8">
    <location>
        <begin position="1"/>
        <end position="76"/>
    </location>
</feature>
<keyword evidence="12" id="KW-1185">Reference proteome</keyword>
<dbReference type="Gene3D" id="2.40.50.140">
    <property type="entry name" value="Nucleic acid-binding proteins"/>
    <property type="match status" value="1"/>
</dbReference>
<dbReference type="PANTHER" id="PTHR13454">
    <property type="entry name" value="PROTEIN MCM10 HOMOLOG"/>
    <property type="match status" value="1"/>
</dbReference>
<keyword evidence="5" id="KW-0863">Zinc-finger</keyword>
<feature type="compositionally biased region" description="Basic and acidic residues" evidence="8">
    <location>
        <begin position="130"/>
        <end position="143"/>
    </location>
</feature>
<feature type="compositionally biased region" description="Acidic residues" evidence="8">
    <location>
        <begin position="795"/>
        <end position="806"/>
    </location>
</feature>
<sequence length="806" mass="89983">MSQPMANPEWPPRSPHDVLLSTPGGRDRLRRLAERTSPSPSPIKRSASMRNRARVLSKADMEDEEDEEDEDEETLQLQLQEIQARLKLKKLQKKAKQVSEPENEGGRSDSAQLKRATSAAASRAQSRIAGIREERLEKARAQPEIHVPVSPIRRAQPPPVQRSPGRVLLGIDKGLRGSDISLKRAPNLRKRDEISQERLAGPFLQRTGSQASSRAQGAATPANGLSNEDRPKTFSERMASERSEELERRERQERIRKNRSTGFDIDHQKMQRFKENAVELPDNSKVAPDFTREEVLGMKARMSPSKSAPNLRPAMRSTSAEVSSSFLSRTDSRASVNPSIPPSRRAPEMARNPQEVTESEADASQFEPYSAQHLSKRIIPHPELTRILTGKKPFLIPDLLKVVKAPDFLGPDIEEDMVVFGIISRKTEPKAHQPNPSARNQNRGKFMIMALTDLKWELDLFLFDTAFDKFWKYTPGTIIAILNPQFMPPPKGKEATGKFSLTLNSNADTILEVGTARDLGYCKSIKKDGKTCDSWVDKRHTEFCDYHVNQTLNKTHANRMEVNTMGFGKGRYATGGGGGAGGSGKFSQDSNSHFKYKTKQEKEDEKITRYDRGTHSQIYIGKKSTVNMLDDVDFDPDAFHRGSTKEERMTRRILAQEMERDLERKLADMGSGQGAEYMRRRDPSAPSRSELYSSSQAEPPPDAGKLGLLGGKANDVSLSPIKRKRTNTVSSSAAVGWGSDLTKQLGKMKNGENVSKEGQPPVKKKKTRFVTEKGIREAGRESFGGEVVGMGNDLNDSDDDLDIVRE</sequence>
<feature type="compositionally biased region" description="Low complexity" evidence="8">
    <location>
        <begin position="115"/>
        <end position="129"/>
    </location>
</feature>
<feature type="domain" description="MCM10 OB-fold" evidence="10">
    <location>
        <begin position="369"/>
        <end position="506"/>
    </location>
</feature>
<feature type="domain" description="Zinc finger Mcm10/DnaG-type" evidence="9">
    <location>
        <begin position="514"/>
        <end position="559"/>
    </location>
</feature>
<proteinExistence type="inferred from homology"/>
<evidence type="ECO:0000256" key="2">
    <source>
        <dbReference type="ARBA" id="ARBA00009679"/>
    </source>
</evidence>
<evidence type="ECO:0000256" key="6">
    <source>
        <dbReference type="ARBA" id="ARBA00022833"/>
    </source>
</evidence>
<evidence type="ECO:0000256" key="3">
    <source>
        <dbReference type="ARBA" id="ARBA00022705"/>
    </source>
</evidence>
<evidence type="ECO:0000256" key="8">
    <source>
        <dbReference type="SAM" id="MobiDB-lite"/>
    </source>
</evidence>
<keyword evidence="3" id="KW-0235">DNA replication</keyword>
<evidence type="ECO:0000256" key="5">
    <source>
        <dbReference type="ARBA" id="ARBA00022771"/>
    </source>
</evidence>
<name>A0ABR4C0B0_9HELO</name>
<keyword evidence="6" id="KW-0862">Zinc</keyword>
<comment type="similarity">
    <text evidence="2">Belongs to the MCM10 family.</text>
</comment>
<dbReference type="Pfam" id="PF09329">
    <property type="entry name" value="zf-primase"/>
    <property type="match status" value="1"/>
</dbReference>
<gene>
    <name evidence="11" type="ORF">VTL71DRAFT_6018</name>
</gene>
<dbReference type="InterPro" id="IPR040184">
    <property type="entry name" value="Mcm10"/>
</dbReference>
<organism evidence="11 12">
    <name type="scientific">Oculimacula yallundae</name>
    <dbReference type="NCBI Taxonomy" id="86028"/>
    <lineage>
        <taxon>Eukaryota</taxon>
        <taxon>Fungi</taxon>
        <taxon>Dikarya</taxon>
        <taxon>Ascomycota</taxon>
        <taxon>Pezizomycotina</taxon>
        <taxon>Leotiomycetes</taxon>
        <taxon>Helotiales</taxon>
        <taxon>Ploettnerulaceae</taxon>
        <taxon>Oculimacula</taxon>
    </lineage>
</organism>
<dbReference type="Pfam" id="PF22379">
    <property type="entry name" value="OB_MCM10"/>
    <property type="match status" value="1"/>
</dbReference>
<feature type="compositionally biased region" description="Polar residues" evidence="8">
    <location>
        <begin position="686"/>
        <end position="697"/>
    </location>
</feature>
<feature type="compositionally biased region" description="Basic and acidic residues" evidence="8">
    <location>
        <begin position="264"/>
        <end position="275"/>
    </location>
</feature>
<feature type="compositionally biased region" description="Low complexity" evidence="8">
    <location>
        <begin position="208"/>
        <end position="219"/>
    </location>
</feature>
<feature type="compositionally biased region" description="Polar residues" evidence="8">
    <location>
        <begin position="316"/>
        <end position="338"/>
    </location>
</feature>
<dbReference type="InterPro" id="IPR015408">
    <property type="entry name" value="Znf_Mcm10/DnaG"/>
</dbReference>
<reference evidence="11 12" key="1">
    <citation type="journal article" date="2024" name="Commun. Biol.">
        <title>Comparative genomic analysis of thermophilic fungi reveals convergent evolutionary adaptations and gene losses.</title>
        <authorList>
            <person name="Steindorff A.S."/>
            <person name="Aguilar-Pontes M.V."/>
            <person name="Robinson A.J."/>
            <person name="Andreopoulos B."/>
            <person name="LaButti K."/>
            <person name="Kuo A."/>
            <person name="Mondo S."/>
            <person name="Riley R."/>
            <person name="Otillar R."/>
            <person name="Haridas S."/>
            <person name="Lipzen A."/>
            <person name="Grimwood J."/>
            <person name="Schmutz J."/>
            <person name="Clum A."/>
            <person name="Reid I.D."/>
            <person name="Moisan M.C."/>
            <person name="Butler G."/>
            <person name="Nguyen T.T.M."/>
            <person name="Dewar K."/>
            <person name="Conant G."/>
            <person name="Drula E."/>
            <person name="Henrissat B."/>
            <person name="Hansel C."/>
            <person name="Singer S."/>
            <person name="Hutchinson M.I."/>
            <person name="de Vries R.P."/>
            <person name="Natvig D.O."/>
            <person name="Powell A.J."/>
            <person name="Tsang A."/>
            <person name="Grigoriev I.V."/>
        </authorList>
    </citation>
    <scope>NUCLEOTIDE SEQUENCE [LARGE SCALE GENOMIC DNA]</scope>
    <source>
        <strain evidence="11 12">CBS 494.80</strain>
    </source>
</reference>
<evidence type="ECO:0000256" key="1">
    <source>
        <dbReference type="ARBA" id="ARBA00004123"/>
    </source>
</evidence>
<evidence type="ECO:0008006" key="13">
    <source>
        <dbReference type="Google" id="ProtNLM"/>
    </source>
</evidence>
<accession>A0ABR4C0B0</accession>
<dbReference type="InterPro" id="IPR012340">
    <property type="entry name" value="NA-bd_OB-fold"/>
</dbReference>
<keyword evidence="7" id="KW-0539">Nucleus</keyword>
<feature type="region of interest" description="Disordered" evidence="8">
    <location>
        <begin position="301"/>
        <end position="364"/>
    </location>
</feature>
<feature type="compositionally biased region" description="Basic and acidic residues" evidence="8">
    <location>
        <begin position="25"/>
        <end position="34"/>
    </location>
</feature>
<evidence type="ECO:0000313" key="11">
    <source>
        <dbReference type="EMBL" id="KAL2062946.1"/>
    </source>
</evidence>